<reference evidence="4 5" key="1">
    <citation type="submission" date="2016-11" db="EMBL/GenBank/DDBJ databases">
        <authorList>
            <person name="Jaros S."/>
            <person name="Januszkiewicz K."/>
            <person name="Wedrychowicz H."/>
        </authorList>
    </citation>
    <scope>NUCLEOTIDE SEQUENCE [LARGE SCALE GENOMIC DNA]</scope>
    <source>
        <strain evidence="4 5">DSM 22153</strain>
    </source>
</reference>
<dbReference type="Pfam" id="PF00497">
    <property type="entry name" value="SBP_bac_3"/>
    <property type="match status" value="1"/>
</dbReference>
<dbReference type="RefSeq" id="WP_073010111.1">
    <property type="nucleotide sequence ID" value="NZ_FRBW01000001.1"/>
</dbReference>
<feature type="domain" description="Solute-binding protein family 3/N-terminal" evidence="3">
    <location>
        <begin position="30"/>
        <end position="268"/>
    </location>
</feature>
<evidence type="ECO:0000256" key="2">
    <source>
        <dbReference type="SAM" id="SignalP"/>
    </source>
</evidence>
<feature type="chain" id="PRO_5012002911" evidence="2">
    <location>
        <begin position="26"/>
        <end position="272"/>
    </location>
</feature>
<keyword evidence="5" id="KW-1185">Reference proteome</keyword>
<organism evidence="4 5">
    <name type="scientific">Roseibium suaedae</name>
    <dbReference type="NCBI Taxonomy" id="735517"/>
    <lineage>
        <taxon>Bacteria</taxon>
        <taxon>Pseudomonadati</taxon>
        <taxon>Pseudomonadota</taxon>
        <taxon>Alphaproteobacteria</taxon>
        <taxon>Hyphomicrobiales</taxon>
        <taxon>Stappiaceae</taxon>
        <taxon>Roseibium</taxon>
    </lineage>
</organism>
<dbReference type="Proteomes" id="UP000186002">
    <property type="component" value="Unassembled WGS sequence"/>
</dbReference>
<name>A0A1M7CPQ4_9HYPH</name>
<dbReference type="OrthoDB" id="9807134at2"/>
<evidence type="ECO:0000259" key="3">
    <source>
        <dbReference type="SMART" id="SM00062"/>
    </source>
</evidence>
<dbReference type="EMBL" id="FRBW01000001">
    <property type="protein sequence ID" value="SHL69258.1"/>
    <property type="molecule type" value="Genomic_DNA"/>
</dbReference>
<dbReference type="AlphaFoldDB" id="A0A1M7CPQ4"/>
<dbReference type="InterPro" id="IPR001638">
    <property type="entry name" value="Solute-binding_3/MltF_N"/>
</dbReference>
<keyword evidence="1 2" id="KW-0732">Signal</keyword>
<evidence type="ECO:0000313" key="5">
    <source>
        <dbReference type="Proteomes" id="UP000186002"/>
    </source>
</evidence>
<accession>A0A1M7CPQ4</accession>
<gene>
    <name evidence="4" type="ORF">SAMN05444272_1236</name>
</gene>
<proteinExistence type="predicted"/>
<evidence type="ECO:0000313" key="4">
    <source>
        <dbReference type="EMBL" id="SHL69258.1"/>
    </source>
</evidence>
<dbReference type="Gene3D" id="3.40.190.10">
    <property type="entry name" value="Periplasmic binding protein-like II"/>
    <property type="match status" value="2"/>
</dbReference>
<dbReference type="PANTHER" id="PTHR35936">
    <property type="entry name" value="MEMBRANE-BOUND LYTIC MUREIN TRANSGLYCOSYLASE F"/>
    <property type="match status" value="1"/>
</dbReference>
<dbReference type="SUPFAM" id="SSF53850">
    <property type="entry name" value="Periplasmic binding protein-like II"/>
    <property type="match status" value="1"/>
</dbReference>
<protein>
    <submittedName>
        <fullName evidence="4">Amino acid ABC transporter substrate-binding protein, PAAT family</fullName>
    </submittedName>
</protein>
<sequence length="272" mass="30585">MTFIRLLSATVLSFTFLFLPFSASAKTWKTVRIGFEENFPPFSFIDSKGKLDGFDFKLAEALCSKMGVTCQYYTVTYDAAPVALTGIRDSSTNSYKREPQVDVLINSMTITERRKQFFAFSKPYYYLPHAILIRKESGIDIKGSKDTAGMKVGVVTDSDEMAYAQKYFREADLKTFYDLDSLKDAVKNREIEMALMDAASGYEWVDTDAGNCCKTNGHFRAMPDLSPGAGIAVRHEDTELLDMINAALTLIKGDGTYEKIRKQFFRFTLDAG</sequence>
<feature type="signal peptide" evidence="2">
    <location>
        <begin position="1"/>
        <end position="25"/>
    </location>
</feature>
<dbReference type="SMART" id="SM00062">
    <property type="entry name" value="PBPb"/>
    <property type="match status" value="1"/>
</dbReference>
<evidence type="ECO:0000256" key="1">
    <source>
        <dbReference type="ARBA" id="ARBA00022729"/>
    </source>
</evidence>
<dbReference type="STRING" id="735517.SAMN05444272_1236"/>
<dbReference type="PANTHER" id="PTHR35936:SF19">
    <property type="entry name" value="AMINO-ACID-BINDING PROTEIN YXEM-RELATED"/>
    <property type="match status" value="1"/>
</dbReference>